<protein>
    <submittedName>
        <fullName evidence="2">Uncharacterized protein</fullName>
    </submittedName>
</protein>
<dbReference type="EMBL" id="ASPP01027735">
    <property type="protein sequence ID" value="ETO05838.1"/>
    <property type="molecule type" value="Genomic_DNA"/>
</dbReference>
<organism evidence="2 3">
    <name type="scientific">Reticulomyxa filosa</name>
    <dbReference type="NCBI Taxonomy" id="46433"/>
    <lineage>
        <taxon>Eukaryota</taxon>
        <taxon>Sar</taxon>
        <taxon>Rhizaria</taxon>
        <taxon>Retaria</taxon>
        <taxon>Foraminifera</taxon>
        <taxon>Monothalamids</taxon>
        <taxon>Reticulomyxidae</taxon>
        <taxon>Reticulomyxa</taxon>
    </lineage>
</organism>
<accession>X6LV90</accession>
<feature type="compositionally biased region" description="Low complexity" evidence="1">
    <location>
        <begin position="7"/>
        <end position="21"/>
    </location>
</feature>
<comment type="caution">
    <text evidence="2">The sequence shown here is derived from an EMBL/GenBank/DDBJ whole genome shotgun (WGS) entry which is preliminary data.</text>
</comment>
<feature type="region of interest" description="Disordered" evidence="1">
    <location>
        <begin position="1"/>
        <end position="30"/>
    </location>
</feature>
<reference evidence="2 3" key="1">
    <citation type="journal article" date="2013" name="Curr. Biol.">
        <title>The Genome of the Foraminiferan Reticulomyxa filosa.</title>
        <authorList>
            <person name="Glockner G."/>
            <person name="Hulsmann N."/>
            <person name="Schleicher M."/>
            <person name="Noegel A.A."/>
            <person name="Eichinger L."/>
            <person name="Gallinger C."/>
            <person name="Pawlowski J."/>
            <person name="Sierra R."/>
            <person name="Euteneuer U."/>
            <person name="Pillet L."/>
            <person name="Moustafa A."/>
            <person name="Platzer M."/>
            <person name="Groth M."/>
            <person name="Szafranski K."/>
            <person name="Schliwa M."/>
        </authorList>
    </citation>
    <scope>NUCLEOTIDE SEQUENCE [LARGE SCALE GENOMIC DNA]</scope>
</reference>
<dbReference type="Proteomes" id="UP000023152">
    <property type="component" value="Unassembled WGS sequence"/>
</dbReference>
<sequence>MKDDESVSVNASSSSFPPSASQQEDRELELKHQQKEEGFQYLLKVVEWLQEQEFSQLPLVRFEAAILPKEVIAVIEKEADAYSYYTWRFFVSLNRTNIRIEQTAQKKKKYL</sequence>
<proteinExistence type="predicted"/>
<evidence type="ECO:0000256" key="1">
    <source>
        <dbReference type="SAM" id="MobiDB-lite"/>
    </source>
</evidence>
<evidence type="ECO:0000313" key="2">
    <source>
        <dbReference type="EMBL" id="ETO05838.1"/>
    </source>
</evidence>
<evidence type="ECO:0000313" key="3">
    <source>
        <dbReference type="Proteomes" id="UP000023152"/>
    </source>
</evidence>
<keyword evidence="3" id="KW-1185">Reference proteome</keyword>
<name>X6LV90_RETFI</name>
<gene>
    <name evidence="2" type="ORF">RFI_31557</name>
</gene>
<dbReference type="AlphaFoldDB" id="X6LV90"/>